<dbReference type="EMBL" id="PVBQ01000001">
    <property type="protein sequence ID" value="PRD49285.1"/>
    <property type="molecule type" value="Genomic_DNA"/>
</dbReference>
<dbReference type="AlphaFoldDB" id="A0A2S9J909"/>
<evidence type="ECO:0008006" key="3">
    <source>
        <dbReference type="Google" id="ProtNLM"/>
    </source>
</evidence>
<reference evidence="1 2" key="1">
    <citation type="submission" date="2018-02" db="EMBL/GenBank/DDBJ databases">
        <title>The draft genome of Sphingobacterium sp. 5JN-11.</title>
        <authorList>
            <person name="Liu L."/>
            <person name="Li L."/>
            <person name="Liang L."/>
            <person name="Zhang X."/>
            <person name="Wang T."/>
        </authorList>
    </citation>
    <scope>NUCLEOTIDE SEQUENCE [LARGE SCALE GENOMIC DNA]</scope>
    <source>
        <strain evidence="1 2">5JN-11</strain>
    </source>
</reference>
<comment type="caution">
    <text evidence="1">The sequence shown here is derived from an EMBL/GenBank/DDBJ whole genome shotgun (WGS) entry which is preliminary data.</text>
</comment>
<evidence type="ECO:0000313" key="1">
    <source>
        <dbReference type="EMBL" id="PRD49285.1"/>
    </source>
</evidence>
<proteinExistence type="predicted"/>
<gene>
    <name evidence="1" type="ORF">C5745_01280</name>
</gene>
<organism evidence="1 2">
    <name type="scientific">Sphingobacterium haloxyli</name>
    <dbReference type="NCBI Taxonomy" id="2100533"/>
    <lineage>
        <taxon>Bacteria</taxon>
        <taxon>Pseudomonadati</taxon>
        <taxon>Bacteroidota</taxon>
        <taxon>Sphingobacteriia</taxon>
        <taxon>Sphingobacteriales</taxon>
        <taxon>Sphingobacteriaceae</taxon>
        <taxon>Sphingobacterium</taxon>
    </lineage>
</organism>
<sequence>MTKRFNRGYNAGIGDPTFLSIYLEHRFLKNNQGEIRLQGFDIFGQNTGIQRDILDNEIVDTRSNRLSTYFMLSFNYRLQNFGG</sequence>
<protein>
    <recommendedName>
        <fullName evidence="3">Outer membrane protein beta-barrel domain-containing protein</fullName>
    </recommendedName>
</protein>
<dbReference type="OrthoDB" id="1682379at2"/>
<accession>A0A2S9J909</accession>
<dbReference type="Proteomes" id="UP000239711">
    <property type="component" value="Unassembled WGS sequence"/>
</dbReference>
<name>A0A2S9J909_9SPHI</name>
<keyword evidence="2" id="KW-1185">Reference proteome</keyword>
<dbReference type="RefSeq" id="WP_105715127.1">
    <property type="nucleotide sequence ID" value="NZ_PVBQ01000001.1"/>
</dbReference>
<evidence type="ECO:0000313" key="2">
    <source>
        <dbReference type="Proteomes" id="UP000239711"/>
    </source>
</evidence>